<dbReference type="Proteomes" id="UP000612893">
    <property type="component" value="Unassembled WGS sequence"/>
</dbReference>
<accession>A0A934K3C1</accession>
<dbReference type="InterPro" id="IPR024344">
    <property type="entry name" value="MDMPI_metal-binding"/>
</dbReference>
<keyword evidence="2" id="KW-0413">Isomerase</keyword>
<reference evidence="2" key="1">
    <citation type="submission" date="2020-10" db="EMBL/GenBank/DDBJ databases">
        <title>Ca. Dormibacterota MAGs.</title>
        <authorList>
            <person name="Montgomery K."/>
        </authorList>
    </citation>
    <scope>NUCLEOTIDE SEQUENCE [LARGE SCALE GENOMIC DNA]</scope>
    <source>
        <strain evidence="2">SC8812_S17_10</strain>
    </source>
</reference>
<gene>
    <name evidence="2" type="ORF">JF922_16825</name>
</gene>
<feature type="domain" description="Mycothiol-dependent maleylpyruvate isomerase metal-binding" evidence="1">
    <location>
        <begin position="16"/>
        <end position="132"/>
    </location>
</feature>
<name>A0A934K3C1_9BACT</name>
<dbReference type="AlphaFoldDB" id="A0A934K3C1"/>
<dbReference type="RefSeq" id="WP_338203324.1">
    <property type="nucleotide sequence ID" value="NZ_JAEKNR010000168.1"/>
</dbReference>
<dbReference type="SUPFAM" id="SSF109854">
    <property type="entry name" value="DinB/YfiT-like putative metalloenzymes"/>
    <property type="match status" value="1"/>
</dbReference>
<dbReference type="Pfam" id="PF11716">
    <property type="entry name" value="MDMPI_N"/>
    <property type="match status" value="1"/>
</dbReference>
<evidence type="ECO:0000259" key="1">
    <source>
        <dbReference type="Pfam" id="PF11716"/>
    </source>
</evidence>
<dbReference type="GO" id="GO:0016853">
    <property type="term" value="F:isomerase activity"/>
    <property type="evidence" value="ECO:0007669"/>
    <property type="project" value="UniProtKB-KW"/>
</dbReference>
<evidence type="ECO:0000313" key="2">
    <source>
        <dbReference type="EMBL" id="MBJ7599727.1"/>
    </source>
</evidence>
<keyword evidence="3" id="KW-1185">Reference proteome</keyword>
<sequence length="178" mass="19492">MPERSAAAGVGELLELVDAEWLRLLSALDRERRAAGASGPLAGGWSASDVLFHVRLYDAWLLGVLDPPQQEEQMPYRSYLTPEAEIHARNRHHVESDRSLPEEEIRSRALDTHSRLREVLARLPDEDLGTPHTVAGSRFVPSPGGRSLASLVAIETHWHYGDHADDLARLGGGASVPG</sequence>
<evidence type="ECO:0000313" key="3">
    <source>
        <dbReference type="Proteomes" id="UP000612893"/>
    </source>
</evidence>
<dbReference type="EMBL" id="JAEKNR010000168">
    <property type="protein sequence ID" value="MBJ7599727.1"/>
    <property type="molecule type" value="Genomic_DNA"/>
</dbReference>
<comment type="caution">
    <text evidence="2">The sequence shown here is derived from an EMBL/GenBank/DDBJ whole genome shotgun (WGS) entry which is preliminary data.</text>
</comment>
<dbReference type="InterPro" id="IPR034660">
    <property type="entry name" value="DinB/YfiT-like"/>
</dbReference>
<dbReference type="Gene3D" id="1.20.120.450">
    <property type="entry name" value="dinb family like domain"/>
    <property type="match status" value="1"/>
</dbReference>
<proteinExistence type="predicted"/>
<organism evidence="2 3">
    <name type="scientific">Candidatus Nephthysia bennettiae</name>
    <dbReference type="NCBI Taxonomy" id="3127016"/>
    <lineage>
        <taxon>Bacteria</taxon>
        <taxon>Bacillati</taxon>
        <taxon>Candidatus Dormiibacterota</taxon>
        <taxon>Candidatus Dormibacteria</taxon>
        <taxon>Candidatus Dormibacterales</taxon>
        <taxon>Candidatus Dormibacteraceae</taxon>
        <taxon>Candidatus Nephthysia</taxon>
    </lineage>
</organism>
<protein>
    <submittedName>
        <fullName evidence="2">Maleylpyruvate isomerase N-terminal domain-containing protein</fullName>
    </submittedName>
</protein>